<sequence>MPQANNVLPLSLGCMQHFYTLSQRKGSSTTENSHQTKIAMEILRHVSLENSGKVPRIKKEDLAMQQAKLLLQQQSPSTEEDKAKWTSALRVLQESRDVRLSVKESVFMFTVHRNQWAKAVTCAANGKTTTNSVPLYRAVRCAPSWVEGLRVCETYPTSTAAKLGFIERADVKQTINSSQAGETAVGVSRLVMSYFLSLPEEDKKLNDAIALLHTAVRRVSADDTEFMENSIHVLSGAVQHYLKSVSPTDKIRERNHRSAELCNRLEEMLHRQQWREAVALSCALHDYETAMAAAAHLPSECSVKPIKEFQACVKQLEEGNFPPEKDATLPEVMAHLIYNEEWNVASVSMRYNSVLIQNVVHARLMTGHTGHDHVPQDELFLCFYPHTPSLTKALNSIVPVEGRKAFAKGLSRQLRRPFFLSLTPQERSEYVEGDDTTKTFVVRDLESGSRWAEEVLTRCFEQYRKCTHEMCLKEVARLAAAGRLQLSVQNGYAIGQTLLHYCSHNVRVTTNHRAKTKRTGKDYICFSLDASSVLRTFRSIPSVYLSHDLAAQNTVLQKLVLLDYWEDALKKFHLLEKKGLFEESSGDAPSMAESRPPIHTSEQKKIVETMTKVVYAHSRAGNTKRTESSKKWVSFVRKLWRRSGFLFPLCVLEVLHNDLREMQSQIRRLSNLSANGVARTTVQQESLRQYVGACFSLLDAENQLKHVVGALRKSQVDVEDVDSFGLQRILSVLEPRKAITTLQSLQASPHHHCTAIEEHWLLRIACRVDKDSPDAEELYTQIRLLSPYSVLVNSFCFTLSMTKKGDYRRALSGVLRSIHIINTYPFTKHLYHCLAMLQRALVNDALEWWNSTADAGVVEEERKLTKMIFNRLQLNTELTESLRTVRRALLSTFQEKTTRSSCIVLLAAATMEVCRNEKLPLPAVVVHRLLTVATAEGDDWQAALFVLNNLKRPTVAEKLTFSAFSAKVYAGGVCRPGDPNAEFAAGQTPIPRYTGAGRGVDRRAVRG</sequence>
<proteinExistence type="predicted"/>
<organism evidence="1 2">
    <name type="scientific">Angomonas deanei</name>
    <dbReference type="NCBI Taxonomy" id="59799"/>
    <lineage>
        <taxon>Eukaryota</taxon>
        <taxon>Discoba</taxon>
        <taxon>Euglenozoa</taxon>
        <taxon>Kinetoplastea</taxon>
        <taxon>Metakinetoplastina</taxon>
        <taxon>Trypanosomatida</taxon>
        <taxon>Trypanosomatidae</taxon>
        <taxon>Strigomonadinae</taxon>
        <taxon>Angomonas</taxon>
    </lineage>
</organism>
<protein>
    <submittedName>
        <fullName evidence="1">Uncharacterized protein</fullName>
    </submittedName>
</protein>
<reference evidence="1 2" key="1">
    <citation type="submission" date="2020-08" db="EMBL/GenBank/DDBJ databases">
        <authorList>
            <person name="Newling K."/>
            <person name="Davey J."/>
            <person name="Forrester S."/>
        </authorList>
    </citation>
    <scope>NUCLEOTIDE SEQUENCE [LARGE SCALE GENOMIC DNA]</scope>
    <source>
        <strain evidence="2">Crithidia deanei Carvalho (ATCC PRA-265)</strain>
    </source>
</reference>
<name>A0A7G2C716_9TRYP</name>
<accession>A0A7G2C716</accession>
<dbReference type="VEuPathDB" id="TriTrypDB:ADEAN_000228200"/>
<evidence type="ECO:0000313" key="2">
    <source>
        <dbReference type="Proteomes" id="UP000515908"/>
    </source>
</evidence>
<keyword evidence="2" id="KW-1185">Reference proteome</keyword>
<gene>
    <name evidence="1" type="ORF">ADEAN_000228200</name>
</gene>
<dbReference type="Proteomes" id="UP000515908">
    <property type="component" value="Chromosome 04"/>
</dbReference>
<evidence type="ECO:0000313" key="1">
    <source>
        <dbReference type="EMBL" id="CAD2214831.1"/>
    </source>
</evidence>
<dbReference type="AlphaFoldDB" id="A0A7G2C716"/>
<dbReference type="EMBL" id="LR877148">
    <property type="protein sequence ID" value="CAD2214831.1"/>
    <property type="molecule type" value="Genomic_DNA"/>
</dbReference>